<accession>A0AAN6TYY4</accession>
<sequence>MYLPFLAFPISTLSATRKQLACDNHDAYMFLRWTVSLAPVRPSRRCPGQGCIPSVGVTRSFWESWTSPAGCTPQLPVVSASPSTRPLDPLRISFIQHGPRLPF</sequence>
<dbReference type="AlphaFoldDB" id="A0AAN6TYY4"/>
<protein>
    <submittedName>
        <fullName evidence="1">Uncharacterized protein</fullName>
    </submittedName>
</protein>
<reference evidence="1" key="2">
    <citation type="submission" date="2023-05" db="EMBL/GenBank/DDBJ databases">
        <authorList>
            <consortium name="Lawrence Berkeley National Laboratory"/>
            <person name="Steindorff A."/>
            <person name="Hensen N."/>
            <person name="Bonometti L."/>
            <person name="Westerberg I."/>
            <person name="Brannstrom I.O."/>
            <person name="Guillou S."/>
            <person name="Cros-Aarteil S."/>
            <person name="Calhoun S."/>
            <person name="Haridas S."/>
            <person name="Kuo A."/>
            <person name="Mondo S."/>
            <person name="Pangilinan J."/>
            <person name="Riley R."/>
            <person name="Labutti K."/>
            <person name="Andreopoulos B."/>
            <person name="Lipzen A."/>
            <person name="Chen C."/>
            <person name="Yanf M."/>
            <person name="Daum C."/>
            <person name="Ng V."/>
            <person name="Clum A."/>
            <person name="Ohm R."/>
            <person name="Martin F."/>
            <person name="Silar P."/>
            <person name="Natvig D."/>
            <person name="Lalanne C."/>
            <person name="Gautier V."/>
            <person name="Ament-Velasquez S.L."/>
            <person name="Kruys A."/>
            <person name="Hutchinson M.I."/>
            <person name="Powell A.J."/>
            <person name="Barry K."/>
            <person name="Miller A.N."/>
            <person name="Grigoriev I.V."/>
            <person name="Debuchy R."/>
            <person name="Gladieux P."/>
            <person name="Thoren M.H."/>
            <person name="Johannesson H."/>
        </authorList>
    </citation>
    <scope>NUCLEOTIDE SEQUENCE</scope>
    <source>
        <strain evidence="1">CBS 731.68</strain>
    </source>
</reference>
<evidence type="ECO:0000313" key="1">
    <source>
        <dbReference type="EMBL" id="KAK4123345.1"/>
    </source>
</evidence>
<organism evidence="1 2">
    <name type="scientific">Parathielavia appendiculata</name>
    <dbReference type="NCBI Taxonomy" id="2587402"/>
    <lineage>
        <taxon>Eukaryota</taxon>
        <taxon>Fungi</taxon>
        <taxon>Dikarya</taxon>
        <taxon>Ascomycota</taxon>
        <taxon>Pezizomycotina</taxon>
        <taxon>Sordariomycetes</taxon>
        <taxon>Sordariomycetidae</taxon>
        <taxon>Sordariales</taxon>
        <taxon>Chaetomiaceae</taxon>
        <taxon>Parathielavia</taxon>
    </lineage>
</organism>
<reference evidence="1" key="1">
    <citation type="journal article" date="2023" name="Mol. Phylogenet. Evol.">
        <title>Genome-scale phylogeny and comparative genomics of the fungal order Sordariales.</title>
        <authorList>
            <person name="Hensen N."/>
            <person name="Bonometti L."/>
            <person name="Westerberg I."/>
            <person name="Brannstrom I.O."/>
            <person name="Guillou S."/>
            <person name="Cros-Aarteil S."/>
            <person name="Calhoun S."/>
            <person name="Haridas S."/>
            <person name="Kuo A."/>
            <person name="Mondo S."/>
            <person name="Pangilinan J."/>
            <person name="Riley R."/>
            <person name="LaButti K."/>
            <person name="Andreopoulos B."/>
            <person name="Lipzen A."/>
            <person name="Chen C."/>
            <person name="Yan M."/>
            <person name="Daum C."/>
            <person name="Ng V."/>
            <person name="Clum A."/>
            <person name="Steindorff A."/>
            <person name="Ohm R.A."/>
            <person name="Martin F."/>
            <person name="Silar P."/>
            <person name="Natvig D.O."/>
            <person name="Lalanne C."/>
            <person name="Gautier V."/>
            <person name="Ament-Velasquez S.L."/>
            <person name="Kruys A."/>
            <person name="Hutchinson M.I."/>
            <person name="Powell A.J."/>
            <person name="Barry K."/>
            <person name="Miller A.N."/>
            <person name="Grigoriev I.V."/>
            <person name="Debuchy R."/>
            <person name="Gladieux P."/>
            <person name="Hiltunen Thoren M."/>
            <person name="Johannesson H."/>
        </authorList>
    </citation>
    <scope>NUCLEOTIDE SEQUENCE</scope>
    <source>
        <strain evidence="1">CBS 731.68</strain>
    </source>
</reference>
<dbReference type="GeneID" id="87824244"/>
<dbReference type="EMBL" id="MU853229">
    <property type="protein sequence ID" value="KAK4123345.1"/>
    <property type="molecule type" value="Genomic_DNA"/>
</dbReference>
<comment type="caution">
    <text evidence="1">The sequence shown here is derived from an EMBL/GenBank/DDBJ whole genome shotgun (WGS) entry which is preliminary data.</text>
</comment>
<gene>
    <name evidence="1" type="ORF">N657DRAFT_459405</name>
</gene>
<proteinExistence type="predicted"/>
<evidence type="ECO:0000313" key="2">
    <source>
        <dbReference type="Proteomes" id="UP001302602"/>
    </source>
</evidence>
<name>A0AAN6TYY4_9PEZI</name>
<dbReference type="RefSeq" id="XP_062647116.1">
    <property type="nucleotide sequence ID" value="XM_062787474.1"/>
</dbReference>
<dbReference type="Proteomes" id="UP001302602">
    <property type="component" value="Unassembled WGS sequence"/>
</dbReference>
<keyword evidence="2" id="KW-1185">Reference proteome</keyword>